<dbReference type="EMBL" id="CP002737">
    <property type="protein sequence ID" value="AEF96427.1"/>
    <property type="molecule type" value="Genomic_DNA"/>
</dbReference>
<protein>
    <submittedName>
        <fullName evidence="1">Uncharacterized protein</fullName>
    </submittedName>
</protein>
<keyword evidence="2" id="KW-1185">Reference proteome</keyword>
<dbReference type="Proteomes" id="UP000009227">
    <property type="component" value="Chromosome"/>
</dbReference>
<sequence length="209" mass="25092">METLKNEIRKIFRNDLIHKPERVEIEEKDTYIIVKVKENATEADFKELKIEFPKEIEILPLLIDKDKYYTVFNINGNKKCECAILVKENDSYYLTLVEMKSTLRTFRIKKLIEIKEKFKCSLYVSLIILKLFDIIPKKIYGLIPHLRKETISPTTFDIANMDRDSSEREFLKEWESSELKFEWIYNTKIVLHKREFNEDSINWAEINTI</sequence>
<name>F6BD66_METIK</name>
<accession>F6BD66</accession>
<dbReference type="KEGG" id="mig:Metig_0884"/>
<dbReference type="HOGENOM" id="CLU_1318559_0_0_2"/>
<dbReference type="GeneID" id="10643728"/>
<organism evidence="2">
    <name type="scientific">Methanotorris igneus (strain DSM 5666 / JCM 11834 / Kol 5)</name>
    <dbReference type="NCBI Taxonomy" id="880724"/>
    <lineage>
        <taxon>Archaea</taxon>
        <taxon>Methanobacteriati</taxon>
        <taxon>Methanobacteriota</taxon>
        <taxon>Methanomada group</taxon>
        <taxon>Methanococci</taxon>
        <taxon>Methanococcales</taxon>
        <taxon>Methanocaldococcaceae</taxon>
        <taxon>Methanotorris</taxon>
    </lineage>
</organism>
<proteinExistence type="predicted"/>
<dbReference type="OrthoDB" id="65751at2157"/>
<dbReference type="STRING" id="880724.Metig_0884"/>
<dbReference type="AlphaFoldDB" id="F6BD66"/>
<evidence type="ECO:0000313" key="1">
    <source>
        <dbReference type="EMBL" id="AEF96427.1"/>
    </source>
</evidence>
<evidence type="ECO:0000313" key="2">
    <source>
        <dbReference type="Proteomes" id="UP000009227"/>
    </source>
</evidence>
<gene>
    <name evidence="1" type="ordered locus">Metig_0884</name>
</gene>
<dbReference type="RefSeq" id="WP_013799029.1">
    <property type="nucleotide sequence ID" value="NC_015562.1"/>
</dbReference>
<reference evidence="1 2" key="1">
    <citation type="submission" date="2011-05" db="EMBL/GenBank/DDBJ databases">
        <title>Complete sequence of Methanotorris igneus Kol 5.</title>
        <authorList>
            <consortium name="US DOE Joint Genome Institute"/>
            <person name="Lucas S."/>
            <person name="Han J."/>
            <person name="Lapidus A."/>
            <person name="Cheng J.-F."/>
            <person name="Goodwin L."/>
            <person name="Pitluck S."/>
            <person name="Peters L."/>
            <person name="Mikhailova N."/>
            <person name="Chertkov O."/>
            <person name="Han C."/>
            <person name="Tapia R."/>
            <person name="Land M."/>
            <person name="Hauser L."/>
            <person name="Kyrpides N."/>
            <person name="Ivanova N."/>
            <person name="Pagani I."/>
            <person name="Sieprawska-Lupa M."/>
            <person name="Whitman W."/>
            <person name="Woyke T."/>
        </authorList>
    </citation>
    <scope>NUCLEOTIDE SEQUENCE [LARGE SCALE GENOMIC DNA]</scope>
    <source>
        <strain evidence="2">DSM 5666 / JCM 11834 / Kol 5</strain>
    </source>
</reference>